<keyword evidence="2" id="KW-0378">Hydrolase</keyword>
<dbReference type="GeneID" id="51369122"/>
<dbReference type="InterPro" id="IPR001466">
    <property type="entry name" value="Beta-lactam-related"/>
</dbReference>
<gene>
    <name evidence="2" type="ORF">ESD82_01030</name>
</gene>
<proteinExistence type="predicted"/>
<dbReference type="InterPro" id="IPR012338">
    <property type="entry name" value="Beta-lactam/transpept-like"/>
</dbReference>
<name>A0AAE6NTL4_PARPN</name>
<dbReference type="AlphaFoldDB" id="A0AAE6NTL4"/>
<dbReference type="KEGG" id="ppan:ESD82_01030"/>
<sequence>MLDDEAYGLKSDLRDMLRFLRINLGDADVAPDLRAAVAQTHAGQTGTRHFQQAMIWERYPWPVSRDQLLAGNAAEMVMESQPATPLDPPDASDHAVLFGKTGSTNGFGGYVAFIPDEDLGLVILANRNFPNPARVDAGLALIGAVLETGQRNQP</sequence>
<dbReference type="Proteomes" id="UP000326453">
    <property type="component" value="Chromosome 2"/>
</dbReference>
<accession>A0AAE6NTL4</accession>
<organism evidence="2 3">
    <name type="scientific">Paracoccus pantotrophus</name>
    <name type="common">Thiosphaera pantotropha</name>
    <dbReference type="NCBI Taxonomy" id="82367"/>
    <lineage>
        <taxon>Bacteria</taxon>
        <taxon>Pseudomonadati</taxon>
        <taxon>Pseudomonadota</taxon>
        <taxon>Alphaproteobacteria</taxon>
        <taxon>Rhodobacterales</taxon>
        <taxon>Paracoccaceae</taxon>
        <taxon>Paracoccus</taxon>
    </lineage>
</organism>
<evidence type="ECO:0000313" key="3">
    <source>
        <dbReference type="Proteomes" id="UP000326453"/>
    </source>
</evidence>
<reference evidence="2 3" key="1">
    <citation type="submission" date="2019-01" db="EMBL/GenBank/DDBJ databases">
        <title>Complete Genome Sequence and Annotation of the Paracoccus pantotrophus type strain DSM 2944.</title>
        <authorList>
            <person name="Bockwoldt J.A."/>
            <person name="Zimmermann M."/>
            <person name="Tiso T."/>
            <person name="Blank L.M."/>
        </authorList>
    </citation>
    <scope>NUCLEOTIDE SEQUENCE [LARGE SCALE GENOMIC DNA]</scope>
    <source>
        <strain evidence="2 3">DSM 2944</strain>
    </source>
</reference>
<dbReference type="EMBL" id="CP044423">
    <property type="protein sequence ID" value="QFG34837.1"/>
    <property type="molecule type" value="Genomic_DNA"/>
</dbReference>
<dbReference type="RefSeq" id="WP_147428456.1">
    <property type="nucleotide sequence ID" value="NZ_CP044423.1"/>
</dbReference>
<dbReference type="SUPFAM" id="SSF56601">
    <property type="entry name" value="beta-lactamase/transpeptidase-like"/>
    <property type="match status" value="1"/>
</dbReference>
<feature type="domain" description="Beta-lactamase-related" evidence="1">
    <location>
        <begin position="2"/>
        <end position="138"/>
    </location>
</feature>
<evidence type="ECO:0000259" key="1">
    <source>
        <dbReference type="Pfam" id="PF00144"/>
    </source>
</evidence>
<protein>
    <submittedName>
        <fullName evidence="2">Serine hydrolase</fullName>
    </submittedName>
</protein>
<dbReference type="GO" id="GO:0016787">
    <property type="term" value="F:hydrolase activity"/>
    <property type="evidence" value="ECO:0007669"/>
    <property type="project" value="UniProtKB-KW"/>
</dbReference>
<evidence type="ECO:0000313" key="2">
    <source>
        <dbReference type="EMBL" id="QFG34837.1"/>
    </source>
</evidence>
<dbReference type="Gene3D" id="3.40.710.10">
    <property type="entry name" value="DD-peptidase/beta-lactamase superfamily"/>
    <property type="match status" value="1"/>
</dbReference>
<dbReference type="Pfam" id="PF00144">
    <property type="entry name" value="Beta-lactamase"/>
    <property type="match status" value="1"/>
</dbReference>